<evidence type="ECO:0000256" key="5">
    <source>
        <dbReference type="ARBA" id="ARBA00023139"/>
    </source>
</evidence>
<dbReference type="CDD" id="cd16334">
    <property type="entry name" value="LppX-like"/>
    <property type="match status" value="1"/>
</dbReference>
<comment type="caution">
    <text evidence="8">The sequence shown here is derived from an EMBL/GenBank/DDBJ whole genome shotgun (WGS) entry which is preliminary data.</text>
</comment>
<organism evidence="8 9">
    <name type="scientific">Gordonia liuliyuniae</name>
    <dbReference type="NCBI Taxonomy" id="2911517"/>
    <lineage>
        <taxon>Bacteria</taxon>
        <taxon>Bacillati</taxon>
        <taxon>Actinomycetota</taxon>
        <taxon>Actinomycetes</taxon>
        <taxon>Mycobacteriales</taxon>
        <taxon>Gordoniaceae</taxon>
        <taxon>Gordonia</taxon>
    </lineage>
</organism>
<name>A0ABS9IQ49_9ACTN</name>
<keyword evidence="3" id="KW-1003">Cell membrane</keyword>
<dbReference type="Proteomes" id="UP001200110">
    <property type="component" value="Unassembled WGS sequence"/>
</dbReference>
<keyword evidence="5" id="KW-0564">Palmitate</keyword>
<dbReference type="Gene3D" id="2.50.20.20">
    <property type="match status" value="1"/>
</dbReference>
<dbReference type="RefSeq" id="WP_236996923.1">
    <property type="nucleotide sequence ID" value="NZ_JAKKOR010000003.1"/>
</dbReference>
<proteinExistence type="inferred from homology"/>
<evidence type="ECO:0000256" key="4">
    <source>
        <dbReference type="ARBA" id="ARBA00022729"/>
    </source>
</evidence>
<keyword evidence="4" id="KW-0732">Signal</keyword>
<accession>A0ABS9IQ49</accession>
<evidence type="ECO:0000313" key="8">
    <source>
        <dbReference type="EMBL" id="MCF8587687.1"/>
    </source>
</evidence>
<comment type="similarity">
    <text evidence="2">Belongs to the LppX/LprAFG lipoprotein family.</text>
</comment>
<protein>
    <submittedName>
        <fullName evidence="8">LppX_LprAFG lipoprotein</fullName>
    </submittedName>
</protein>
<dbReference type="InterPro" id="IPR009830">
    <property type="entry name" value="LppX/LprAFG"/>
</dbReference>
<evidence type="ECO:0000256" key="3">
    <source>
        <dbReference type="ARBA" id="ARBA00022475"/>
    </source>
</evidence>
<evidence type="ECO:0000256" key="6">
    <source>
        <dbReference type="ARBA" id="ARBA00023288"/>
    </source>
</evidence>
<comment type="subcellular location">
    <subcellularLocation>
        <location evidence="1">Cell envelope</location>
    </subcellularLocation>
</comment>
<gene>
    <name evidence="8" type="ORF">L5G33_04290</name>
</gene>
<keyword evidence="6 8" id="KW-0449">Lipoprotein</keyword>
<evidence type="ECO:0000313" key="9">
    <source>
        <dbReference type="Proteomes" id="UP001200110"/>
    </source>
</evidence>
<dbReference type="InterPro" id="IPR029046">
    <property type="entry name" value="LolA/LolB/LppX"/>
</dbReference>
<evidence type="ECO:0000256" key="1">
    <source>
        <dbReference type="ARBA" id="ARBA00004196"/>
    </source>
</evidence>
<evidence type="ECO:0000256" key="7">
    <source>
        <dbReference type="SAM" id="MobiDB-lite"/>
    </source>
</evidence>
<keyword evidence="9" id="KW-1185">Reference proteome</keyword>
<feature type="region of interest" description="Disordered" evidence="7">
    <location>
        <begin position="13"/>
        <end position="37"/>
    </location>
</feature>
<dbReference type="Pfam" id="PF07161">
    <property type="entry name" value="LppX_LprAFG"/>
    <property type="match status" value="1"/>
</dbReference>
<dbReference type="EMBL" id="JAKKOR010000003">
    <property type="protein sequence ID" value="MCF8587687.1"/>
    <property type="molecule type" value="Genomic_DNA"/>
</dbReference>
<keyword evidence="3" id="KW-0472">Membrane</keyword>
<feature type="compositionally biased region" description="Polar residues" evidence="7">
    <location>
        <begin position="13"/>
        <end position="26"/>
    </location>
</feature>
<dbReference type="SUPFAM" id="SSF89392">
    <property type="entry name" value="Prokaryotic lipoproteins and lipoprotein localization factors"/>
    <property type="match status" value="1"/>
</dbReference>
<sequence>MAICAVVLTGCSSETKSDEPTNSAPPTSEGPRSGDAPKVELTDAAALLDQASKTTRLTSAVHMALTVDPEFKGLPVEDLNADVVVTPEPAAKGDGKFRLTDEYKEAEFVIVGGTLYIKEAGESEWETSPAGERSYDPSVVLSEDKGLANVLAKFKNPKVSGTEERNGVESVKITGTLNSADFEAIFPTQGPGALQGEHPATAYIAAAAPYNLVELSINTKDGDITLTTSKWDETVAITKPDGA</sequence>
<reference evidence="8 9" key="1">
    <citation type="submission" date="2022-01" db="EMBL/GenBank/DDBJ databases">
        <authorList>
            <person name="Huang Y."/>
        </authorList>
    </citation>
    <scope>NUCLEOTIDE SEQUENCE [LARGE SCALE GENOMIC DNA]</scope>
    <source>
        <strain evidence="8 9">HY366</strain>
    </source>
</reference>
<evidence type="ECO:0000256" key="2">
    <source>
        <dbReference type="ARBA" id="ARBA00009194"/>
    </source>
</evidence>